<dbReference type="EMBL" id="BPVZ01000009">
    <property type="protein sequence ID" value="GKU95526.1"/>
    <property type="molecule type" value="Genomic_DNA"/>
</dbReference>
<dbReference type="AlphaFoldDB" id="A0AAV5ICX0"/>
<evidence type="ECO:0000313" key="2">
    <source>
        <dbReference type="Proteomes" id="UP001054252"/>
    </source>
</evidence>
<keyword evidence="2" id="KW-1185">Reference proteome</keyword>
<dbReference type="Proteomes" id="UP001054252">
    <property type="component" value="Unassembled WGS sequence"/>
</dbReference>
<name>A0AAV5ICX0_9ROSI</name>
<evidence type="ECO:0000313" key="1">
    <source>
        <dbReference type="EMBL" id="GKU95526.1"/>
    </source>
</evidence>
<organism evidence="1 2">
    <name type="scientific">Rubroshorea leprosula</name>
    <dbReference type="NCBI Taxonomy" id="152421"/>
    <lineage>
        <taxon>Eukaryota</taxon>
        <taxon>Viridiplantae</taxon>
        <taxon>Streptophyta</taxon>
        <taxon>Embryophyta</taxon>
        <taxon>Tracheophyta</taxon>
        <taxon>Spermatophyta</taxon>
        <taxon>Magnoliopsida</taxon>
        <taxon>eudicotyledons</taxon>
        <taxon>Gunneridae</taxon>
        <taxon>Pentapetalae</taxon>
        <taxon>rosids</taxon>
        <taxon>malvids</taxon>
        <taxon>Malvales</taxon>
        <taxon>Dipterocarpaceae</taxon>
        <taxon>Rubroshorea</taxon>
    </lineage>
</organism>
<comment type="caution">
    <text evidence="1">The sequence shown here is derived from an EMBL/GenBank/DDBJ whole genome shotgun (WGS) entry which is preliminary data.</text>
</comment>
<protein>
    <submittedName>
        <fullName evidence="1">Uncharacterized protein</fullName>
    </submittedName>
</protein>
<accession>A0AAV5ICX0</accession>
<proteinExistence type="predicted"/>
<reference evidence="1 2" key="1">
    <citation type="journal article" date="2021" name="Commun. Biol.">
        <title>The genome of Shorea leprosula (Dipterocarpaceae) highlights the ecological relevance of drought in aseasonal tropical rainforests.</title>
        <authorList>
            <person name="Ng K.K.S."/>
            <person name="Kobayashi M.J."/>
            <person name="Fawcett J.A."/>
            <person name="Hatakeyama M."/>
            <person name="Paape T."/>
            <person name="Ng C.H."/>
            <person name="Ang C.C."/>
            <person name="Tnah L.H."/>
            <person name="Lee C.T."/>
            <person name="Nishiyama T."/>
            <person name="Sese J."/>
            <person name="O'Brien M.J."/>
            <person name="Copetti D."/>
            <person name="Mohd Noor M.I."/>
            <person name="Ong R.C."/>
            <person name="Putra M."/>
            <person name="Sireger I.Z."/>
            <person name="Indrioko S."/>
            <person name="Kosugi Y."/>
            <person name="Izuno A."/>
            <person name="Isagi Y."/>
            <person name="Lee S.L."/>
            <person name="Shimizu K.K."/>
        </authorList>
    </citation>
    <scope>NUCLEOTIDE SEQUENCE [LARGE SCALE GENOMIC DNA]</scope>
    <source>
        <strain evidence="1">214</strain>
    </source>
</reference>
<sequence length="50" mass="5797">MSPPIASTLRLYSGHTLFSLPTVPESSTWWWRWRSSSFDNSSNCPIMQYS</sequence>
<gene>
    <name evidence="1" type="ORF">SLEP1_g8875</name>
</gene>